<evidence type="ECO:0000313" key="2">
    <source>
        <dbReference type="EMBL" id="PVI03871.1"/>
    </source>
</evidence>
<feature type="compositionally biased region" description="Basic and acidic residues" evidence="1">
    <location>
        <begin position="301"/>
        <end position="317"/>
    </location>
</feature>
<feature type="compositionally biased region" description="Polar residues" evidence="1">
    <location>
        <begin position="193"/>
        <end position="204"/>
    </location>
</feature>
<accession>A0A2V1E0D4</accession>
<reference evidence="2 3" key="1">
    <citation type="journal article" date="2018" name="Sci. Rep.">
        <title>Comparative genomics provides insights into the lifestyle and reveals functional heterogeneity of dark septate endophytic fungi.</title>
        <authorList>
            <person name="Knapp D.G."/>
            <person name="Nemeth J.B."/>
            <person name="Barry K."/>
            <person name="Hainaut M."/>
            <person name="Henrissat B."/>
            <person name="Johnson J."/>
            <person name="Kuo A."/>
            <person name="Lim J.H.P."/>
            <person name="Lipzen A."/>
            <person name="Nolan M."/>
            <person name="Ohm R.A."/>
            <person name="Tamas L."/>
            <person name="Grigoriev I.V."/>
            <person name="Spatafora J.W."/>
            <person name="Nagy L.G."/>
            <person name="Kovacs G.M."/>
        </authorList>
    </citation>
    <scope>NUCLEOTIDE SEQUENCE [LARGE SCALE GENOMIC DNA]</scope>
    <source>
        <strain evidence="2 3">DSE2036</strain>
    </source>
</reference>
<feature type="compositionally biased region" description="Basic and acidic residues" evidence="1">
    <location>
        <begin position="621"/>
        <end position="631"/>
    </location>
</feature>
<dbReference type="AlphaFoldDB" id="A0A2V1E0D4"/>
<dbReference type="PANTHER" id="PTHR38166:SF1">
    <property type="entry name" value="C2H2-TYPE DOMAIN-CONTAINING PROTEIN"/>
    <property type="match status" value="1"/>
</dbReference>
<feature type="compositionally biased region" description="Low complexity" evidence="1">
    <location>
        <begin position="632"/>
        <end position="651"/>
    </location>
</feature>
<protein>
    <recommendedName>
        <fullName evidence="4">C2H2-type domain-containing protein</fullName>
    </recommendedName>
</protein>
<dbReference type="Proteomes" id="UP000244855">
    <property type="component" value="Unassembled WGS sequence"/>
</dbReference>
<evidence type="ECO:0008006" key="4">
    <source>
        <dbReference type="Google" id="ProtNLM"/>
    </source>
</evidence>
<dbReference type="OrthoDB" id="3799363at2759"/>
<feature type="region of interest" description="Disordered" evidence="1">
    <location>
        <begin position="277"/>
        <end position="334"/>
    </location>
</feature>
<gene>
    <name evidence="2" type="ORF">DM02DRAFT_625399</name>
</gene>
<proteinExistence type="predicted"/>
<evidence type="ECO:0000256" key="1">
    <source>
        <dbReference type="SAM" id="MobiDB-lite"/>
    </source>
</evidence>
<feature type="compositionally biased region" description="Basic and acidic residues" evidence="1">
    <location>
        <begin position="407"/>
        <end position="426"/>
    </location>
</feature>
<feature type="compositionally biased region" description="Polar residues" evidence="1">
    <location>
        <begin position="277"/>
        <end position="300"/>
    </location>
</feature>
<feature type="region of interest" description="Disordered" evidence="1">
    <location>
        <begin position="34"/>
        <end position="54"/>
    </location>
</feature>
<sequence>MSGTNDENPQQFVLPSLYDLCTSDGNLGVKREDDSCVLHSRPETPSSNTMDSLDSLNTLDTLDSLDTLDTLDRNISEMSEHDHDNEGRRAIAAARDPLIYTTLEVTDDNNDLRMSWPSTKNDSSPSFLNAHRMEQLDREMEIMETTFSLSHSSFSYPYSPPLINKTGDSHKHPYEKTNREESNRYGSGLPKSSDISANPASKQQVAAKPPAYAYPLQREEGTNSVSLLGRDSAQDMYRNDSKPNPVTCTGIVRDEKAREATHNSDVAQQYVNLPSQSLCQEDSPGDTTNSPQQLDSTHSNSRNEKELRERQGSEENRPSPCESCASGNPKFDMSDSDVEWVLSNALGRIKRILLEELVSFAEADPTDGSGGSGSRKRTREPSPPPSSSPSLESFTRRPQKRSRRTEKKFGDDGESDENKEQNEKSQKPSIFTLRRLRCPFNQREPEKFVRPACRGGGFSDIAKLKDHIKRVHLQPLRCPRCWEEMESDEACIAHLQAKTICPIKSEPVDDRLPRQILKRLDFKKTPYAKSKDTEEKWRIMYSVLFPDDTQVPSPYSQNSFTPRLQQILHDALEEELIKKMTPAFEPIVEEIKRSIPSIIENYRARLLQADSETPISFAASSREDPEGDGRHQQMTSPPTSDTSTSQDVPQSARNAPPHHDDILPVDTNFHGLQQSYEALSPVIIPGSESSSTSAGCRNADYQVQDFSRISQTFDYQSPYPPIPDDVQQTFPQVEKAPCGSATIQSLEAVLQSQLPTSIGQSGQAPLDSNDMFTTLNDFSTGTELNSFSSFLDFDSLPCGIDFGSIEKQFYDP</sequence>
<feature type="compositionally biased region" description="Basic residues" evidence="1">
    <location>
        <begin position="397"/>
        <end position="406"/>
    </location>
</feature>
<evidence type="ECO:0000313" key="3">
    <source>
        <dbReference type="Proteomes" id="UP000244855"/>
    </source>
</evidence>
<name>A0A2V1E0D4_9PLEO</name>
<feature type="region of interest" description="Disordered" evidence="1">
    <location>
        <begin position="363"/>
        <end position="428"/>
    </location>
</feature>
<feature type="region of interest" description="Disordered" evidence="1">
    <location>
        <begin position="618"/>
        <end position="666"/>
    </location>
</feature>
<feature type="region of interest" description="Disordered" evidence="1">
    <location>
        <begin position="160"/>
        <end position="219"/>
    </location>
</feature>
<organism evidence="2 3">
    <name type="scientific">Periconia macrospinosa</name>
    <dbReference type="NCBI Taxonomy" id="97972"/>
    <lineage>
        <taxon>Eukaryota</taxon>
        <taxon>Fungi</taxon>
        <taxon>Dikarya</taxon>
        <taxon>Ascomycota</taxon>
        <taxon>Pezizomycotina</taxon>
        <taxon>Dothideomycetes</taxon>
        <taxon>Pleosporomycetidae</taxon>
        <taxon>Pleosporales</taxon>
        <taxon>Massarineae</taxon>
        <taxon>Periconiaceae</taxon>
        <taxon>Periconia</taxon>
    </lineage>
</organism>
<dbReference type="EMBL" id="KZ805326">
    <property type="protein sequence ID" value="PVI03871.1"/>
    <property type="molecule type" value="Genomic_DNA"/>
</dbReference>
<dbReference type="PANTHER" id="PTHR38166">
    <property type="entry name" value="C2H2-TYPE DOMAIN-CONTAINING PROTEIN-RELATED"/>
    <property type="match status" value="1"/>
</dbReference>
<feature type="compositionally biased region" description="Basic and acidic residues" evidence="1">
    <location>
        <begin position="167"/>
        <end position="183"/>
    </location>
</feature>
<dbReference type="STRING" id="97972.A0A2V1E0D4"/>
<keyword evidence="3" id="KW-1185">Reference proteome</keyword>